<dbReference type="VEuPathDB" id="FungiDB:TREMEDRAFT_59479"/>
<evidence type="ECO:0000313" key="2">
    <source>
        <dbReference type="Proteomes" id="UP000289152"/>
    </source>
</evidence>
<dbReference type="EMBL" id="SDIL01000036">
    <property type="protein sequence ID" value="RXK39081.1"/>
    <property type="molecule type" value="Genomic_DNA"/>
</dbReference>
<proteinExistence type="predicted"/>
<keyword evidence="2" id="KW-1185">Reference proteome</keyword>
<dbReference type="Proteomes" id="UP000289152">
    <property type="component" value="Unassembled WGS sequence"/>
</dbReference>
<name>A0A4Q1BMM0_TREME</name>
<dbReference type="AlphaFoldDB" id="A0A4Q1BMM0"/>
<evidence type="ECO:0008006" key="3">
    <source>
        <dbReference type="Google" id="ProtNLM"/>
    </source>
</evidence>
<gene>
    <name evidence="1" type="ORF">M231_03586</name>
</gene>
<reference evidence="1 2" key="1">
    <citation type="submission" date="2016-06" db="EMBL/GenBank/DDBJ databases">
        <title>Evolution of pathogenesis and genome organization in the Tremellales.</title>
        <authorList>
            <person name="Cuomo C."/>
            <person name="Litvintseva A."/>
            <person name="Heitman J."/>
            <person name="Chen Y."/>
            <person name="Sun S."/>
            <person name="Springer D."/>
            <person name="Dromer F."/>
            <person name="Young S."/>
            <person name="Zeng Q."/>
            <person name="Chapman S."/>
            <person name="Gujja S."/>
            <person name="Saif S."/>
            <person name="Birren B."/>
        </authorList>
    </citation>
    <scope>NUCLEOTIDE SEQUENCE [LARGE SCALE GENOMIC DNA]</scope>
    <source>
        <strain evidence="1 2">ATCC 28783</strain>
    </source>
</reference>
<comment type="caution">
    <text evidence="1">The sequence shown here is derived from an EMBL/GenBank/DDBJ whole genome shotgun (WGS) entry which is preliminary data.</text>
</comment>
<sequence length="219" mass="23962">MRSPLKHLSRVFAGIKKYELELPVKHIYLAFDGSSLGLVNEYVRAGSNGGKAAMDTIRSVLTAISGSLRRLDSGAHIVIYEDWASPPAQGRLRIRKDDLPEAVPGQAPAQVEGVLLLKNDDHSSFMSAFINEAKTSLVQRQADPASLENLIDVCWLLWAAPRPKSSLTVLVTNNLEGITPKVKKLKQMGKNIVILTGRRPDKLSKVLGITVISIEGLFK</sequence>
<protein>
    <recommendedName>
        <fullName evidence="3">NYN domain-containing protein</fullName>
    </recommendedName>
</protein>
<accession>A0A4Q1BMM0</accession>
<organism evidence="1 2">
    <name type="scientific">Tremella mesenterica</name>
    <name type="common">Jelly fungus</name>
    <dbReference type="NCBI Taxonomy" id="5217"/>
    <lineage>
        <taxon>Eukaryota</taxon>
        <taxon>Fungi</taxon>
        <taxon>Dikarya</taxon>
        <taxon>Basidiomycota</taxon>
        <taxon>Agaricomycotina</taxon>
        <taxon>Tremellomycetes</taxon>
        <taxon>Tremellales</taxon>
        <taxon>Tremellaceae</taxon>
        <taxon>Tremella</taxon>
    </lineage>
</organism>
<evidence type="ECO:0000313" key="1">
    <source>
        <dbReference type="EMBL" id="RXK39081.1"/>
    </source>
</evidence>
<dbReference type="InParanoid" id="A0A4Q1BMM0"/>